<feature type="binding site" evidence="10">
    <location>
        <position position="119"/>
    </location>
    <ligand>
        <name>substrate</name>
    </ligand>
</feature>
<keyword evidence="13" id="KW-1185">Reference proteome</keyword>
<evidence type="ECO:0000256" key="8">
    <source>
        <dbReference type="ARBA" id="ARBA00023136"/>
    </source>
</evidence>
<dbReference type="CDD" id="cd07398">
    <property type="entry name" value="MPP_YbbF-LpxH"/>
    <property type="match status" value="1"/>
</dbReference>
<keyword evidence="5 10" id="KW-0479">Metal-binding</keyword>
<evidence type="ECO:0000256" key="1">
    <source>
        <dbReference type="ARBA" id="ARBA00022475"/>
    </source>
</evidence>
<feature type="binding site" evidence="10">
    <location>
        <position position="111"/>
    </location>
    <ligand>
        <name>Mn(2+)</name>
        <dbReference type="ChEBI" id="CHEBI:29035"/>
        <label>2</label>
    </ligand>
</feature>
<feature type="binding site" evidence="10">
    <location>
        <position position="192"/>
    </location>
    <ligand>
        <name>substrate</name>
    </ligand>
</feature>
<reference evidence="12 13" key="1">
    <citation type="submission" date="2019-03" db="EMBL/GenBank/DDBJ databases">
        <title>Genomic Encyclopedia of Type Strains, Phase IV (KMG-IV): sequencing the most valuable type-strain genomes for metagenomic binning, comparative biology and taxonomic classification.</title>
        <authorList>
            <person name="Goeker M."/>
        </authorList>
    </citation>
    <scope>NUCLEOTIDE SEQUENCE [LARGE SCALE GENOMIC DNA]</scope>
    <source>
        <strain evidence="12 13">DSM 25287</strain>
    </source>
</reference>
<evidence type="ECO:0000256" key="4">
    <source>
        <dbReference type="ARBA" id="ARBA00022556"/>
    </source>
</evidence>
<feature type="binding site" evidence="10">
    <location>
        <position position="194"/>
    </location>
    <ligand>
        <name>Mn(2+)</name>
        <dbReference type="ChEBI" id="CHEBI:29035"/>
        <label>1</label>
    </ligand>
</feature>
<comment type="caution">
    <text evidence="12">The sequence shown here is derived from an EMBL/GenBank/DDBJ whole genome shotgun (WGS) entry which is preliminary data.</text>
</comment>
<evidence type="ECO:0000256" key="7">
    <source>
        <dbReference type="ARBA" id="ARBA00023098"/>
    </source>
</evidence>
<accession>A0A4R2L672</accession>
<keyword evidence="8 10" id="KW-0472">Membrane</keyword>
<feature type="binding site" evidence="10">
    <location>
        <position position="157"/>
    </location>
    <ligand>
        <name>substrate</name>
    </ligand>
</feature>
<comment type="pathway">
    <text evidence="10">Glycolipid biosynthesis; lipid IV(A) biosynthesis; lipid IV(A) from (3R)-3-hydroxytetradecanoyl-[acyl-carrier-protein] and UDP-N-acetyl-alpha-D-glucosamine: step 4/6.</text>
</comment>
<dbReference type="InterPro" id="IPR043461">
    <property type="entry name" value="LpxH-like"/>
</dbReference>
<evidence type="ECO:0000256" key="5">
    <source>
        <dbReference type="ARBA" id="ARBA00022723"/>
    </source>
</evidence>
<dbReference type="InterPro" id="IPR010138">
    <property type="entry name" value="UDP-diacylglucosamine_Hdrlase"/>
</dbReference>
<dbReference type="InterPro" id="IPR004843">
    <property type="entry name" value="Calcineurin-like_PHP"/>
</dbReference>
<dbReference type="GO" id="GO:0019897">
    <property type="term" value="C:extrinsic component of plasma membrane"/>
    <property type="evidence" value="ECO:0007669"/>
    <property type="project" value="UniProtKB-UniRule"/>
</dbReference>
<feature type="binding site" evidence="10">
    <location>
        <position position="41"/>
    </location>
    <ligand>
        <name>Mn(2+)</name>
        <dbReference type="ChEBI" id="CHEBI:29035"/>
        <label>2</label>
    </ligand>
</feature>
<keyword evidence="2 10" id="KW-0444">Lipid biosynthesis</keyword>
<dbReference type="GO" id="GO:0008758">
    <property type="term" value="F:UDP-2,3-diacylglucosamine hydrolase activity"/>
    <property type="evidence" value="ECO:0007669"/>
    <property type="project" value="UniProtKB-UniRule"/>
</dbReference>
<sequence>MATLFIADLHLDAARPDTTRLFLDFLGRRAARAEALYILGDLFEAWIGDDDDAPLGAEVAAALARLKTPKFFVHGNRDFLLGPAYAARAGLTLLPETSVIDLYGTPTLLLHGDILCTGDVDYQRFRAAIRTPEKIAELLAQPLEARRGLARQLREDSRSAMAGKSAAIMDVDPQAVAAALRAHGVTQMIHGHTHRPALHELDLDGQPAWRIVLGDWYTQGSVLVVGRDELRLEGLHA</sequence>
<dbReference type="PANTHER" id="PTHR34990:SF1">
    <property type="entry name" value="UDP-2,3-DIACYLGLUCOSAMINE HYDROLASE"/>
    <property type="match status" value="1"/>
</dbReference>
<evidence type="ECO:0000256" key="9">
    <source>
        <dbReference type="ARBA" id="ARBA00023211"/>
    </source>
</evidence>
<keyword evidence="6 10" id="KW-0378">Hydrolase</keyword>
<keyword evidence="3 10" id="KW-0997">Cell inner membrane</keyword>
<dbReference type="NCBIfam" id="TIGR01854">
    <property type="entry name" value="lipid_A_lpxH"/>
    <property type="match status" value="1"/>
</dbReference>
<dbReference type="GO" id="GO:0009245">
    <property type="term" value="P:lipid A biosynthetic process"/>
    <property type="evidence" value="ECO:0007669"/>
    <property type="project" value="UniProtKB-UniRule"/>
</dbReference>
<dbReference type="EC" id="3.6.1.54" evidence="10"/>
<evidence type="ECO:0000313" key="12">
    <source>
        <dbReference type="EMBL" id="TCO80777.1"/>
    </source>
</evidence>
<feature type="binding site" evidence="10">
    <location>
        <begin position="76"/>
        <end position="77"/>
    </location>
    <ligand>
        <name>substrate</name>
    </ligand>
</feature>
<comment type="caution">
    <text evidence="10">Lacks conserved residue(s) required for the propagation of feature annotation.</text>
</comment>
<feature type="binding site" evidence="10">
    <location>
        <position position="192"/>
    </location>
    <ligand>
        <name>Mn(2+)</name>
        <dbReference type="ChEBI" id="CHEBI:29035"/>
        <label>2</label>
    </ligand>
</feature>
<feature type="binding site" evidence="10">
    <location>
        <position position="8"/>
    </location>
    <ligand>
        <name>Mn(2+)</name>
        <dbReference type="ChEBI" id="CHEBI:29035"/>
        <label>1</label>
    </ligand>
</feature>
<evidence type="ECO:0000256" key="6">
    <source>
        <dbReference type="ARBA" id="ARBA00022801"/>
    </source>
</evidence>
<evidence type="ECO:0000313" key="13">
    <source>
        <dbReference type="Proteomes" id="UP000295765"/>
    </source>
</evidence>
<dbReference type="Pfam" id="PF00149">
    <property type="entry name" value="Metallophos"/>
    <property type="match status" value="1"/>
</dbReference>
<dbReference type="AlphaFoldDB" id="A0A4R2L672"/>
<comment type="cofactor">
    <cofactor evidence="10">
        <name>Mn(2+)</name>
        <dbReference type="ChEBI" id="CHEBI:29035"/>
    </cofactor>
    <text evidence="10">Binds 2 Mn(2+) ions per subunit in a binuclear metal center.</text>
</comment>
<dbReference type="GO" id="GO:0030145">
    <property type="term" value="F:manganese ion binding"/>
    <property type="evidence" value="ECO:0007669"/>
    <property type="project" value="UniProtKB-UniRule"/>
</dbReference>
<comment type="function">
    <text evidence="10">Hydrolyzes the pyrophosphate bond of UDP-2,3-diacylglucosamine to yield 2,3-diacylglucosamine 1-phosphate (lipid X) and UMP by catalyzing the attack of water at the alpha-P atom. Involved in the biosynthesis of lipid A, a phosphorylated glycolipid that anchors the lipopolysaccharide to the outer membrane of the cell.</text>
</comment>
<comment type="subcellular location">
    <subcellularLocation>
        <location evidence="10">Cell inner membrane</location>
        <topology evidence="10">Peripheral membrane protein</topology>
        <orientation evidence="10">Cytoplasmic side</orientation>
    </subcellularLocation>
</comment>
<dbReference type="SUPFAM" id="SSF56300">
    <property type="entry name" value="Metallo-dependent phosphatases"/>
    <property type="match status" value="1"/>
</dbReference>
<comment type="similarity">
    <text evidence="10">Belongs to the LpxH family.</text>
</comment>
<proteinExistence type="inferred from homology"/>
<feature type="binding site" evidence="10">
    <location>
        <position position="76"/>
    </location>
    <ligand>
        <name>Mn(2+)</name>
        <dbReference type="ChEBI" id="CHEBI:29035"/>
        <label>2</label>
    </ligand>
</feature>
<dbReference type="UniPathway" id="UPA00359">
    <property type="reaction ID" value="UER00480"/>
</dbReference>
<dbReference type="RefSeq" id="WP_132543039.1">
    <property type="nucleotide sequence ID" value="NZ_SLWY01000012.1"/>
</dbReference>
<name>A0A4R2L672_9GAMM</name>
<dbReference type="EMBL" id="SLWY01000012">
    <property type="protein sequence ID" value="TCO80777.1"/>
    <property type="molecule type" value="Genomic_DNA"/>
</dbReference>
<evidence type="ECO:0000256" key="3">
    <source>
        <dbReference type="ARBA" id="ARBA00022519"/>
    </source>
</evidence>
<keyword evidence="4 10" id="KW-0441">Lipid A biosynthesis</keyword>
<feature type="binding site" evidence="10">
    <location>
        <position position="164"/>
    </location>
    <ligand>
        <name>substrate</name>
    </ligand>
</feature>
<evidence type="ECO:0000259" key="11">
    <source>
        <dbReference type="Pfam" id="PF00149"/>
    </source>
</evidence>
<dbReference type="OrthoDB" id="9783283at2"/>
<feature type="domain" description="Calcineurin-like phosphoesterase" evidence="11">
    <location>
        <begin position="2"/>
        <end position="196"/>
    </location>
</feature>
<keyword evidence="9 10" id="KW-0464">Manganese</keyword>
<dbReference type="PANTHER" id="PTHR34990">
    <property type="entry name" value="UDP-2,3-DIACYLGLUCOSAMINE HYDROLASE-RELATED"/>
    <property type="match status" value="1"/>
</dbReference>
<dbReference type="HAMAP" id="MF_00575">
    <property type="entry name" value="LpxH"/>
    <property type="match status" value="1"/>
</dbReference>
<keyword evidence="1 10" id="KW-1003">Cell membrane</keyword>
<organism evidence="12 13">
    <name type="scientific">Plasticicumulans lactativorans</name>
    <dbReference type="NCBI Taxonomy" id="1133106"/>
    <lineage>
        <taxon>Bacteria</taxon>
        <taxon>Pseudomonadati</taxon>
        <taxon>Pseudomonadota</taxon>
        <taxon>Gammaproteobacteria</taxon>
        <taxon>Candidatus Competibacteraceae</taxon>
        <taxon>Plasticicumulans</taxon>
    </lineage>
</organism>
<dbReference type="NCBIfam" id="NF003743">
    <property type="entry name" value="PRK05340.1"/>
    <property type="match status" value="1"/>
</dbReference>
<gene>
    <name evidence="10" type="primary">lpxH</name>
    <name evidence="12" type="ORF">EV699_112117</name>
</gene>
<comment type="catalytic activity">
    <reaction evidence="10">
        <text>UDP-2-N,3-O-bis[(3R)-3-hydroxytetradecanoyl]-alpha-D-glucosamine + H2O = 2-N,3-O-bis[(3R)-3-hydroxytetradecanoyl]-alpha-D-glucosaminyl 1-phosphate + UMP + 2 H(+)</text>
        <dbReference type="Rhea" id="RHEA:25213"/>
        <dbReference type="ChEBI" id="CHEBI:15377"/>
        <dbReference type="ChEBI" id="CHEBI:15378"/>
        <dbReference type="ChEBI" id="CHEBI:57865"/>
        <dbReference type="ChEBI" id="CHEBI:57957"/>
        <dbReference type="ChEBI" id="CHEBI:78847"/>
        <dbReference type="EC" id="3.6.1.54"/>
    </reaction>
</comment>
<keyword evidence="7 10" id="KW-0443">Lipid metabolism</keyword>
<dbReference type="Proteomes" id="UP000295765">
    <property type="component" value="Unassembled WGS sequence"/>
</dbReference>
<protein>
    <recommendedName>
        <fullName evidence="10">UDP-2,3-diacylglucosamine hydrolase</fullName>
        <ecNumber evidence="10">3.6.1.54</ecNumber>
    </recommendedName>
    <alternativeName>
        <fullName evidence="10">UDP-2,3-diacylglucosamine diphosphatase</fullName>
    </alternativeName>
</protein>
<dbReference type="GO" id="GO:0005737">
    <property type="term" value="C:cytoplasm"/>
    <property type="evidence" value="ECO:0007669"/>
    <property type="project" value="InterPro"/>
</dbReference>
<dbReference type="InterPro" id="IPR029052">
    <property type="entry name" value="Metallo-depent_PP-like"/>
</dbReference>
<evidence type="ECO:0000256" key="10">
    <source>
        <dbReference type="HAMAP-Rule" id="MF_00575"/>
    </source>
</evidence>
<dbReference type="Gene3D" id="3.60.21.10">
    <property type="match status" value="1"/>
</dbReference>
<feature type="binding site" evidence="10">
    <location>
        <position position="10"/>
    </location>
    <ligand>
        <name>Mn(2+)</name>
        <dbReference type="ChEBI" id="CHEBI:29035"/>
        <label>1</label>
    </ligand>
</feature>
<feature type="binding site" evidence="10">
    <location>
        <position position="41"/>
    </location>
    <ligand>
        <name>Mn(2+)</name>
        <dbReference type="ChEBI" id="CHEBI:29035"/>
        <label>1</label>
    </ligand>
</feature>
<evidence type="ECO:0000256" key="2">
    <source>
        <dbReference type="ARBA" id="ARBA00022516"/>
    </source>
</evidence>